<evidence type="ECO:0000313" key="1">
    <source>
        <dbReference type="EMBL" id="CAA2985976.1"/>
    </source>
</evidence>
<dbReference type="Gramene" id="OE9A085660T1">
    <property type="protein sequence ID" value="OE9A085660C1"/>
    <property type="gene ID" value="OE9A085660"/>
</dbReference>
<sequence length="125" mass="14301">MENVKTLKFMCRTEGRMVPGRREECSFLKQSPGKKINEVCCQGLIPNISIIHGGKADAKLDPSTIRGIATVSLLHSFIPIHWVIFSTVGHALPYSHCRRIWSSFACDVYFVTWNNHNYITNHHCW</sequence>
<name>A0A8S0S2M9_OLEEU</name>
<proteinExistence type="predicted"/>
<organism evidence="1 2">
    <name type="scientific">Olea europaea subsp. europaea</name>
    <dbReference type="NCBI Taxonomy" id="158383"/>
    <lineage>
        <taxon>Eukaryota</taxon>
        <taxon>Viridiplantae</taxon>
        <taxon>Streptophyta</taxon>
        <taxon>Embryophyta</taxon>
        <taxon>Tracheophyta</taxon>
        <taxon>Spermatophyta</taxon>
        <taxon>Magnoliopsida</taxon>
        <taxon>eudicotyledons</taxon>
        <taxon>Gunneridae</taxon>
        <taxon>Pentapetalae</taxon>
        <taxon>asterids</taxon>
        <taxon>lamiids</taxon>
        <taxon>Lamiales</taxon>
        <taxon>Oleaceae</taxon>
        <taxon>Oleeae</taxon>
        <taxon>Olea</taxon>
    </lineage>
</organism>
<protein>
    <submittedName>
        <fullName evidence="1">Uncharacterized protein</fullName>
    </submittedName>
</protein>
<reference evidence="1 2" key="1">
    <citation type="submission" date="2019-12" db="EMBL/GenBank/DDBJ databases">
        <authorList>
            <person name="Alioto T."/>
            <person name="Alioto T."/>
            <person name="Gomez Garrido J."/>
        </authorList>
    </citation>
    <scope>NUCLEOTIDE SEQUENCE [LARGE SCALE GENOMIC DNA]</scope>
</reference>
<comment type="caution">
    <text evidence="1">The sequence shown here is derived from an EMBL/GenBank/DDBJ whole genome shotgun (WGS) entry which is preliminary data.</text>
</comment>
<dbReference type="AlphaFoldDB" id="A0A8S0S2M9"/>
<evidence type="ECO:0000313" key="2">
    <source>
        <dbReference type="Proteomes" id="UP000594638"/>
    </source>
</evidence>
<dbReference type="Proteomes" id="UP000594638">
    <property type="component" value="Unassembled WGS sequence"/>
</dbReference>
<gene>
    <name evidence="1" type="ORF">OLEA9_A085660</name>
</gene>
<accession>A0A8S0S2M9</accession>
<dbReference type="EMBL" id="CACTIH010003836">
    <property type="protein sequence ID" value="CAA2985976.1"/>
    <property type="molecule type" value="Genomic_DNA"/>
</dbReference>
<keyword evidence="2" id="KW-1185">Reference proteome</keyword>